<reference evidence="1 2" key="1">
    <citation type="journal article" date="2018" name="Nat. Ecol. Evol.">
        <title>Shark genomes provide insights into elasmobranch evolution and the origin of vertebrates.</title>
        <authorList>
            <person name="Hara Y"/>
            <person name="Yamaguchi K"/>
            <person name="Onimaru K"/>
            <person name="Kadota M"/>
            <person name="Koyanagi M"/>
            <person name="Keeley SD"/>
            <person name="Tatsumi K"/>
            <person name="Tanaka K"/>
            <person name="Motone F"/>
            <person name="Kageyama Y"/>
            <person name="Nozu R"/>
            <person name="Adachi N"/>
            <person name="Nishimura O"/>
            <person name="Nakagawa R"/>
            <person name="Tanegashima C"/>
            <person name="Kiyatake I"/>
            <person name="Matsumoto R"/>
            <person name="Murakumo K"/>
            <person name="Nishida K"/>
            <person name="Terakita A"/>
            <person name="Kuratani S"/>
            <person name="Sato K"/>
            <person name="Hyodo S Kuraku.S."/>
        </authorList>
    </citation>
    <scope>NUCLEOTIDE SEQUENCE [LARGE SCALE GENOMIC DNA]</scope>
</reference>
<sequence length="251" mass="27165">MENLPSRRVMGKEQLKLQEEGNLSQAVVDAGAVPLLVLCIQEPEVPLKRIAASALSDIAKQSPELAQTVVDAGSVAHLAQMILNPDAKLKRQVFSALGQIAKHSVDLAEMVVEAEIFPAVLTCLKDPDEFVKKNVATLIREIAKHTPEGVPQLAICLSEEPEDHIKAASAWALGQIGRHTPEHARAVAVANVLPKLLALYMQTGSSEDLQVKAKKAMKNILQKCTYLPALDPLLHDAPPNVLKHVVGQYSK</sequence>
<dbReference type="GO" id="GO:1990138">
    <property type="term" value="P:neuron projection extension"/>
    <property type="evidence" value="ECO:0007669"/>
    <property type="project" value="TreeGrafter"/>
</dbReference>
<accession>A0A401PKR8</accession>
<dbReference type="GO" id="GO:0015630">
    <property type="term" value="C:microtubule cytoskeleton"/>
    <property type="evidence" value="ECO:0007669"/>
    <property type="project" value="TreeGrafter"/>
</dbReference>
<dbReference type="SUPFAM" id="SSF48371">
    <property type="entry name" value="ARM repeat"/>
    <property type="match status" value="1"/>
</dbReference>
<name>A0A401PKR8_SCYTO</name>
<dbReference type="InterPro" id="IPR011989">
    <property type="entry name" value="ARM-like"/>
</dbReference>
<dbReference type="Pfam" id="PF00514">
    <property type="entry name" value="Arm"/>
    <property type="match status" value="1"/>
</dbReference>
<dbReference type="Pfam" id="PF13646">
    <property type="entry name" value="HEAT_2"/>
    <property type="match status" value="1"/>
</dbReference>
<dbReference type="GO" id="GO:0008017">
    <property type="term" value="F:microtubule binding"/>
    <property type="evidence" value="ECO:0007669"/>
    <property type="project" value="TreeGrafter"/>
</dbReference>
<dbReference type="STRING" id="75743.A0A401PKR8"/>
<dbReference type="GO" id="GO:0046847">
    <property type="term" value="P:filopodium assembly"/>
    <property type="evidence" value="ECO:0007669"/>
    <property type="project" value="TreeGrafter"/>
</dbReference>
<feature type="non-terminal residue" evidence="1">
    <location>
        <position position="251"/>
    </location>
</feature>
<dbReference type="PANTHER" id="PTHR23314">
    <property type="entry name" value="SPERM-ASSOCIATED ANTIGEN 6 ARMADILLO REPEAT-CONTAINING"/>
    <property type="match status" value="1"/>
</dbReference>
<dbReference type="GO" id="GO:0001669">
    <property type="term" value="C:acrosomal vesicle"/>
    <property type="evidence" value="ECO:0007669"/>
    <property type="project" value="TreeGrafter"/>
</dbReference>
<comment type="caution">
    <text evidence="1">The sequence shown here is derived from an EMBL/GenBank/DDBJ whole genome shotgun (WGS) entry which is preliminary data.</text>
</comment>
<gene>
    <name evidence="1" type="ORF">scyTo_0002803</name>
</gene>
<organism evidence="1 2">
    <name type="scientific">Scyliorhinus torazame</name>
    <name type="common">Cloudy catshark</name>
    <name type="synonym">Catulus torazame</name>
    <dbReference type="NCBI Taxonomy" id="75743"/>
    <lineage>
        <taxon>Eukaryota</taxon>
        <taxon>Metazoa</taxon>
        <taxon>Chordata</taxon>
        <taxon>Craniata</taxon>
        <taxon>Vertebrata</taxon>
        <taxon>Chondrichthyes</taxon>
        <taxon>Elasmobranchii</taxon>
        <taxon>Galeomorphii</taxon>
        <taxon>Galeoidea</taxon>
        <taxon>Carcharhiniformes</taxon>
        <taxon>Scyliorhinidae</taxon>
        <taxon>Scyliorhinus</taxon>
    </lineage>
</organism>
<dbReference type="GO" id="GO:0005576">
    <property type="term" value="C:extracellular region"/>
    <property type="evidence" value="ECO:0007669"/>
    <property type="project" value="GOC"/>
</dbReference>
<proteinExistence type="predicted"/>
<dbReference type="GO" id="GO:0005930">
    <property type="term" value="C:axoneme"/>
    <property type="evidence" value="ECO:0007669"/>
    <property type="project" value="TreeGrafter"/>
</dbReference>
<dbReference type="InterPro" id="IPR016024">
    <property type="entry name" value="ARM-type_fold"/>
</dbReference>
<dbReference type="GO" id="GO:0003351">
    <property type="term" value="P:epithelial cilium movement involved in extracellular fluid movement"/>
    <property type="evidence" value="ECO:0007669"/>
    <property type="project" value="TreeGrafter"/>
</dbReference>
<dbReference type="InterPro" id="IPR000225">
    <property type="entry name" value="Armadillo"/>
</dbReference>
<dbReference type="SMART" id="SM00185">
    <property type="entry name" value="ARM"/>
    <property type="match status" value="4"/>
</dbReference>
<dbReference type="PANTHER" id="PTHR23314:SF0">
    <property type="entry name" value="SPERM-ASSOCIATED ANTIGEN 6"/>
    <property type="match status" value="1"/>
</dbReference>
<evidence type="ECO:0008006" key="3">
    <source>
        <dbReference type="Google" id="ProtNLM"/>
    </source>
</evidence>
<dbReference type="OrthoDB" id="7537227at2759"/>
<dbReference type="Proteomes" id="UP000288216">
    <property type="component" value="Unassembled WGS sequence"/>
</dbReference>
<dbReference type="AlphaFoldDB" id="A0A401PKR8"/>
<dbReference type="GO" id="GO:0097228">
    <property type="term" value="C:sperm principal piece"/>
    <property type="evidence" value="ECO:0007669"/>
    <property type="project" value="TreeGrafter"/>
</dbReference>
<evidence type="ECO:0000313" key="1">
    <source>
        <dbReference type="EMBL" id="GCB73722.1"/>
    </source>
</evidence>
<evidence type="ECO:0000313" key="2">
    <source>
        <dbReference type="Proteomes" id="UP000288216"/>
    </source>
</evidence>
<dbReference type="Gene3D" id="1.25.10.10">
    <property type="entry name" value="Leucine-rich Repeat Variant"/>
    <property type="match status" value="1"/>
</dbReference>
<protein>
    <recommendedName>
        <fullName evidence="3">Sperm-associated antigen 6</fullName>
    </recommendedName>
</protein>
<keyword evidence="2" id="KW-1185">Reference proteome</keyword>
<dbReference type="EMBL" id="BFAA01000720">
    <property type="protein sequence ID" value="GCB73722.1"/>
    <property type="molecule type" value="Genomic_DNA"/>
</dbReference>
<dbReference type="GO" id="GO:0007288">
    <property type="term" value="P:sperm axoneme assembly"/>
    <property type="evidence" value="ECO:0007669"/>
    <property type="project" value="TreeGrafter"/>
</dbReference>